<keyword evidence="1" id="KW-0472">Membrane</keyword>
<evidence type="ECO:0000313" key="2">
    <source>
        <dbReference type="EMBL" id="MDP2521509.1"/>
    </source>
</evidence>
<name>A0ABT9ER24_9GAMM</name>
<gene>
    <name evidence="2" type="ORF">Q8W30_02895</name>
</gene>
<evidence type="ECO:0000256" key="1">
    <source>
        <dbReference type="SAM" id="Phobius"/>
    </source>
</evidence>
<protein>
    <submittedName>
        <fullName evidence="2">Uncharacterized protein</fullName>
    </submittedName>
</protein>
<keyword evidence="1" id="KW-1133">Transmembrane helix</keyword>
<accession>A0ABT9ER24</accession>
<feature type="transmembrane region" description="Helical" evidence="1">
    <location>
        <begin position="21"/>
        <end position="44"/>
    </location>
</feature>
<comment type="caution">
    <text evidence="2">The sequence shown here is derived from an EMBL/GenBank/DDBJ whole genome shotgun (WGS) entry which is preliminary data.</text>
</comment>
<dbReference type="RefSeq" id="WP_175574723.1">
    <property type="nucleotide sequence ID" value="NZ_CAXHZV010000002.1"/>
</dbReference>
<keyword evidence="1" id="KW-0812">Transmembrane</keyword>
<proteinExistence type="predicted"/>
<keyword evidence="3" id="KW-1185">Reference proteome</keyword>
<reference evidence="2" key="1">
    <citation type="submission" date="2023-07" db="EMBL/GenBank/DDBJ databases">
        <title>Genome content predicts the carbon catabolic preferences of heterotrophic bacteria.</title>
        <authorList>
            <person name="Gralka M."/>
        </authorList>
    </citation>
    <scope>NUCLEOTIDE SEQUENCE</scope>
    <source>
        <strain evidence="2">5G01</strain>
    </source>
</reference>
<organism evidence="2 3">
    <name type="scientific">Neptunomonas phycophila</name>
    <dbReference type="NCBI Taxonomy" id="1572645"/>
    <lineage>
        <taxon>Bacteria</taxon>
        <taxon>Pseudomonadati</taxon>
        <taxon>Pseudomonadota</taxon>
        <taxon>Gammaproteobacteria</taxon>
        <taxon>Oceanospirillales</taxon>
        <taxon>Oceanospirillaceae</taxon>
        <taxon>Neptunomonas</taxon>
    </lineage>
</organism>
<sequence>MQSRISKLPSWVQKMNWKKAASASFVFFFAKGMLWVAAAAWVALTV</sequence>
<evidence type="ECO:0000313" key="3">
    <source>
        <dbReference type="Proteomes" id="UP001177341"/>
    </source>
</evidence>
<dbReference type="EMBL" id="JAUYVO010000002">
    <property type="protein sequence ID" value="MDP2521509.1"/>
    <property type="molecule type" value="Genomic_DNA"/>
</dbReference>
<dbReference type="Proteomes" id="UP001177341">
    <property type="component" value="Unassembled WGS sequence"/>
</dbReference>